<feature type="region of interest" description="Disordered" evidence="1">
    <location>
        <begin position="1"/>
        <end position="24"/>
    </location>
</feature>
<feature type="non-terminal residue" evidence="2">
    <location>
        <position position="1"/>
    </location>
</feature>
<sequence>AGSGLFAESPRAEATAAPPPPRRSLFNLVTGVIRSGLPTVAPAEAQPQPQPIIHQETSLPGHTTETVRANVRPAAGDEMGIDIPAFLRRQSS</sequence>
<reference evidence="2" key="1">
    <citation type="submission" date="2022-09" db="EMBL/GenBank/DDBJ databases">
        <title>Rhodovastum sp. nov. RN2-1 isolated from soil in Seongnam, South Korea.</title>
        <authorList>
            <person name="Le N.T."/>
        </authorList>
    </citation>
    <scope>NUCLEOTIDE SEQUENCE</scope>
    <source>
        <strain evidence="2">RN2-1</strain>
    </source>
</reference>
<protein>
    <submittedName>
        <fullName evidence="2">Cell division protein FtsZ</fullName>
    </submittedName>
</protein>
<dbReference type="AlphaFoldDB" id="A0AA42CGE2"/>
<reference evidence="2" key="2">
    <citation type="submission" date="2022-10" db="EMBL/GenBank/DDBJ databases">
        <authorList>
            <person name="Trinh H.N."/>
        </authorList>
    </citation>
    <scope>NUCLEOTIDE SEQUENCE</scope>
    <source>
        <strain evidence="2">RN2-1</strain>
    </source>
</reference>
<gene>
    <name evidence="2" type="ORF">OL599_23960</name>
</gene>
<feature type="compositionally biased region" description="Polar residues" evidence="1">
    <location>
        <begin position="55"/>
        <end position="64"/>
    </location>
</feature>
<proteinExistence type="predicted"/>
<keyword evidence="2" id="KW-0131">Cell cycle</keyword>
<organism evidence="2 3">
    <name type="scientific">Limobrevibacterium gyesilva</name>
    <dbReference type="NCBI Taxonomy" id="2991712"/>
    <lineage>
        <taxon>Bacteria</taxon>
        <taxon>Pseudomonadati</taxon>
        <taxon>Pseudomonadota</taxon>
        <taxon>Alphaproteobacteria</taxon>
        <taxon>Acetobacterales</taxon>
        <taxon>Acetobacteraceae</taxon>
        <taxon>Limobrevibacterium</taxon>
    </lineage>
</organism>
<comment type="caution">
    <text evidence="2">The sequence shown here is derived from an EMBL/GenBank/DDBJ whole genome shotgun (WGS) entry which is preliminary data.</text>
</comment>
<dbReference type="Proteomes" id="UP001165679">
    <property type="component" value="Unassembled WGS sequence"/>
</dbReference>
<dbReference type="EMBL" id="JAPDNT010000042">
    <property type="protein sequence ID" value="MCW3477619.1"/>
    <property type="molecule type" value="Genomic_DNA"/>
</dbReference>
<evidence type="ECO:0000256" key="1">
    <source>
        <dbReference type="SAM" id="MobiDB-lite"/>
    </source>
</evidence>
<keyword evidence="2" id="KW-0132">Cell division</keyword>
<name>A0AA42CGE2_9PROT</name>
<dbReference type="GO" id="GO:0051301">
    <property type="term" value="P:cell division"/>
    <property type="evidence" value="ECO:0007669"/>
    <property type="project" value="UniProtKB-KW"/>
</dbReference>
<evidence type="ECO:0000313" key="3">
    <source>
        <dbReference type="Proteomes" id="UP001165679"/>
    </source>
</evidence>
<keyword evidence="3" id="KW-1185">Reference proteome</keyword>
<feature type="region of interest" description="Disordered" evidence="1">
    <location>
        <begin position="42"/>
        <end position="64"/>
    </location>
</feature>
<feature type="compositionally biased region" description="Low complexity" evidence="1">
    <location>
        <begin position="7"/>
        <end position="16"/>
    </location>
</feature>
<accession>A0AA42CGE2</accession>
<evidence type="ECO:0000313" key="2">
    <source>
        <dbReference type="EMBL" id="MCW3477619.1"/>
    </source>
</evidence>